<organism evidence="8 9">
    <name type="scientific">Paludifilum halophilum</name>
    <dbReference type="NCBI Taxonomy" id="1642702"/>
    <lineage>
        <taxon>Bacteria</taxon>
        <taxon>Bacillati</taxon>
        <taxon>Bacillota</taxon>
        <taxon>Bacilli</taxon>
        <taxon>Bacillales</taxon>
        <taxon>Thermoactinomycetaceae</taxon>
        <taxon>Paludifilum</taxon>
    </lineage>
</organism>
<dbReference type="PANTHER" id="PTHR37311">
    <property type="entry name" value="2-PHOSPHOSULFOLACTATE PHOSPHATASE-RELATED"/>
    <property type="match status" value="1"/>
</dbReference>
<reference evidence="8 9" key="1">
    <citation type="submission" date="2017-07" db="EMBL/GenBank/DDBJ databases">
        <title>The genome sequence of Paludifilum halophilum highlights mechanisms for microbial adaptation to high salt environemnts.</title>
        <authorList>
            <person name="Belbahri L."/>
        </authorList>
    </citation>
    <scope>NUCLEOTIDE SEQUENCE [LARGE SCALE GENOMIC DNA]</scope>
    <source>
        <strain evidence="8 9">DSM 102817</strain>
    </source>
</reference>
<dbReference type="Pfam" id="PF04029">
    <property type="entry name" value="2-ph_phosp"/>
    <property type="match status" value="1"/>
</dbReference>
<evidence type="ECO:0000313" key="8">
    <source>
        <dbReference type="EMBL" id="OYD07598.1"/>
    </source>
</evidence>
<comment type="cofactor">
    <cofactor evidence="1">
        <name>Mg(2+)</name>
        <dbReference type="ChEBI" id="CHEBI:18420"/>
    </cofactor>
</comment>
<evidence type="ECO:0000313" key="9">
    <source>
        <dbReference type="Proteomes" id="UP000215459"/>
    </source>
</evidence>
<keyword evidence="5" id="KW-0378">Hydrolase</keyword>
<dbReference type="GO" id="GO:0050545">
    <property type="term" value="F:sulfopyruvate decarboxylase activity"/>
    <property type="evidence" value="ECO:0007669"/>
    <property type="project" value="TreeGrafter"/>
</dbReference>
<evidence type="ECO:0000256" key="3">
    <source>
        <dbReference type="ARBA" id="ARBA00012953"/>
    </source>
</evidence>
<keyword evidence="9" id="KW-1185">Reference proteome</keyword>
<dbReference type="Proteomes" id="UP000215459">
    <property type="component" value="Unassembled WGS sequence"/>
</dbReference>
<dbReference type="EMBL" id="NOWF01000005">
    <property type="protein sequence ID" value="OYD07598.1"/>
    <property type="molecule type" value="Genomic_DNA"/>
</dbReference>
<dbReference type="GO" id="GO:0000287">
    <property type="term" value="F:magnesium ion binding"/>
    <property type="evidence" value="ECO:0007669"/>
    <property type="project" value="InterPro"/>
</dbReference>
<evidence type="ECO:0000256" key="1">
    <source>
        <dbReference type="ARBA" id="ARBA00001946"/>
    </source>
</evidence>
<comment type="similarity">
    <text evidence="2">Belongs to the ComB family.</text>
</comment>
<keyword evidence="6" id="KW-0460">Magnesium</keyword>
<gene>
    <name evidence="8" type="ORF">CHM34_08925</name>
</gene>
<dbReference type="AlphaFoldDB" id="A0A235B5L7"/>
<proteinExistence type="inferred from homology"/>
<dbReference type="GO" id="GO:0050532">
    <property type="term" value="F:2-phosphosulfolactate phosphatase activity"/>
    <property type="evidence" value="ECO:0007669"/>
    <property type="project" value="UniProtKB-EC"/>
</dbReference>
<protein>
    <recommendedName>
        <fullName evidence="4">Probable 2-phosphosulfolactate phosphatase</fullName>
        <ecNumber evidence="3">3.1.3.71</ecNumber>
    </recommendedName>
</protein>
<accession>A0A235B5L7</accession>
<dbReference type="SUPFAM" id="SSF142823">
    <property type="entry name" value="ComB-like"/>
    <property type="match status" value="1"/>
</dbReference>
<evidence type="ECO:0000256" key="2">
    <source>
        <dbReference type="ARBA" id="ARBA00009997"/>
    </source>
</evidence>
<name>A0A235B5L7_9BACL</name>
<evidence type="ECO:0000256" key="7">
    <source>
        <dbReference type="ARBA" id="ARBA00033711"/>
    </source>
</evidence>
<dbReference type="InterPro" id="IPR036702">
    <property type="entry name" value="ComB-like_sf"/>
</dbReference>
<evidence type="ECO:0000256" key="4">
    <source>
        <dbReference type="ARBA" id="ARBA00021948"/>
    </source>
</evidence>
<evidence type="ECO:0000256" key="6">
    <source>
        <dbReference type="ARBA" id="ARBA00022842"/>
    </source>
</evidence>
<comment type="caution">
    <text evidence="8">The sequence shown here is derived from an EMBL/GenBank/DDBJ whole genome shotgun (WGS) entry which is preliminary data.</text>
</comment>
<dbReference type="Gene3D" id="3.90.1560.10">
    <property type="entry name" value="ComB-like"/>
    <property type="match status" value="1"/>
</dbReference>
<evidence type="ECO:0000256" key="5">
    <source>
        <dbReference type="ARBA" id="ARBA00022801"/>
    </source>
</evidence>
<dbReference type="EC" id="3.1.3.71" evidence="3"/>
<dbReference type="PANTHER" id="PTHR37311:SF1">
    <property type="entry name" value="2-PHOSPHOSULFOLACTATE PHOSPHATASE-RELATED"/>
    <property type="match status" value="1"/>
</dbReference>
<sequence>MSHFNRKVIKPIIRHRRGERREMKKLRVWMRKEEIDPEALSGSTAVVIDVLLATTTLHTIVEGGARRVFPAGSMKEAVEWRESLTSRVLTGGEKDGGLIDGFDCGPFPDEFGSDKVDGKDVVFLTTNGTRAISRARPASRLLIACLRNAPSVARYLQEESDDIYLICSGSKGYISLEDTWCAAVILSRMDIQGWKLDDAAWLVREFGRTQKRKTEDILKQARVGRWFVQNERADLLRYVGDIGASDMLVEVRDGRLQPLHSRSVHGPD</sequence>
<comment type="catalytic activity">
    <reaction evidence="7">
        <text>(2R)-O-phospho-3-sulfolactate + H2O = (2R)-3-sulfolactate + phosphate</text>
        <dbReference type="Rhea" id="RHEA:23416"/>
        <dbReference type="ChEBI" id="CHEBI:15377"/>
        <dbReference type="ChEBI" id="CHEBI:15597"/>
        <dbReference type="ChEBI" id="CHEBI:43474"/>
        <dbReference type="ChEBI" id="CHEBI:58738"/>
        <dbReference type="EC" id="3.1.3.71"/>
    </reaction>
</comment>
<dbReference type="InterPro" id="IPR005238">
    <property type="entry name" value="ComB-like"/>
</dbReference>